<evidence type="ECO:0000256" key="3">
    <source>
        <dbReference type="ARBA" id="ARBA00022842"/>
    </source>
</evidence>
<dbReference type="NCBIfam" id="TIGR01484">
    <property type="entry name" value="HAD-SF-IIB"/>
    <property type="match status" value="1"/>
</dbReference>
<keyword evidence="2" id="KW-0378">Hydrolase</keyword>
<feature type="compositionally biased region" description="Basic and acidic residues" evidence="4">
    <location>
        <begin position="301"/>
        <end position="315"/>
    </location>
</feature>
<feature type="region of interest" description="Disordered" evidence="4">
    <location>
        <begin position="290"/>
        <end position="315"/>
    </location>
</feature>
<dbReference type="EMBL" id="BSYJ01000002">
    <property type="protein sequence ID" value="GMG86889.1"/>
    <property type="molecule type" value="Genomic_DNA"/>
</dbReference>
<dbReference type="Gene3D" id="3.40.50.1000">
    <property type="entry name" value="HAD superfamily/HAD-like"/>
    <property type="match status" value="1"/>
</dbReference>
<reference evidence="5 6" key="1">
    <citation type="submission" date="2023-04" db="EMBL/GenBank/DDBJ databases">
        <title>Marinobulbifer ophiurae gen. nov., sp. Nov., isolate from tissue of brittle star Ophioplocus japonicus.</title>
        <authorList>
            <person name="Kawano K."/>
            <person name="Sawayama S."/>
            <person name="Nakagawa S."/>
        </authorList>
    </citation>
    <scope>NUCLEOTIDE SEQUENCE [LARGE SCALE GENOMIC DNA]</scope>
    <source>
        <strain evidence="5 6">NKW57</strain>
    </source>
</reference>
<dbReference type="NCBIfam" id="TIGR01486">
    <property type="entry name" value="HAD-SF-IIB-MPGP"/>
    <property type="match status" value="1"/>
</dbReference>
<gene>
    <name evidence="5" type="ORF">MNKW57_12100</name>
</gene>
<dbReference type="Pfam" id="PF08282">
    <property type="entry name" value="Hydrolase_3"/>
    <property type="match status" value="1"/>
</dbReference>
<dbReference type="SFLD" id="SFLDG01140">
    <property type="entry name" value="C2.B:_Phosphomannomutase_and_P"/>
    <property type="match status" value="1"/>
</dbReference>
<dbReference type="Gene3D" id="3.30.980.20">
    <property type="entry name" value="Putative mannosyl-3-phosphoglycerate phosphatase, domain 2"/>
    <property type="match status" value="1"/>
</dbReference>
<dbReference type="PANTHER" id="PTHR10000">
    <property type="entry name" value="PHOSPHOSERINE PHOSPHATASE"/>
    <property type="match status" value="1"/>
</dbReference>
<dbReference type="InterPro" id="IPR006381">
    <property type="entry name" value="HAD-SF-IIB-MPGP"/>
</dbReference>
<dbReference type="SFLD" id="SFLDS00003">
    <property type="entry name" value="Haloacid_Dehalogenase"/>
    <property type="match status" value="1"/>
</dbReference>
<comment type="caution">
    <text evidence="5">The sequence shown here is derived from an EMBL/GenBank/DDBJ whole genome shotgun (WGS) entry which is preliminary data.</text>
</comment>
<dbReference type="SFLD" id="SFLDG01142">
    <property type="entry name" value="C2.B.2:_Mannosyl-3-phosphoglyc"/>
    <property type="match status" value="1"/>
</dbReference>
<keyword evidence="3" id="KW-0460">Magnesium</keyword>
<protein>
    <submittedName>
        <fullName evidence="5">Mannosyl-3-phosphoglycerate phosphatase-related protein</fullName>
    </submittedName>
</protein>
<dbReference type="InterPro" id="IPR023214">
    <property type="entry name" value="HAD_sf"/>
</dbReference>
<dbReference type="InterPro" id="IPR006379">
    <property type="entry name" value="HAD-SF_hydro_IIB"/>
</dbReference>
<dbReference type="SUPFAM" id="SSF56784">
    <property type="entry name" value="HAD-like"/>
    <property type="match status" value="1"/>
</dbReference>
<dbReference type="Proteomes" id="UP001224392">
    <property type="component" value="Unassembled WGS sequence"/>
</dbReference>
<organism evidence="5 6">
    <name type="scientific">Biformimicrobium ophioploci</name>
    <dbReference type="NCBI Taxonomy" id="3036711"/>
    <lineage>
        <taxon>Bacteria</taxon>
        <taxon>Pseudomonadati</taxon>
        <taxon>Pseudomonadota</taxon>
        <taxon>Gammaproteobacteria</taxon>
        <taxon>Cellvibrionales</taxon>
        <taxon>Microbulbiferaceae</taxon>
        <taxon>Biformimicrobium</taxon>
    </lineage>
</organism>
<evidence type="ECO:0000313" key="6">
    <source>
        <dbReference type="Proteomes" id="UP001224392"/>
    </source>
</evidence>
<evidence type="ECO:0000313" key="5">
    <source>
        <dbReference type="EMBL" id="GMG86889.1"/>
    </source>
</evidence>
<evidence type="ECO:0000256" key="4">
    <source>
        <dbReference type="SAM" id="MobiDB-lite"/>
    </source>
</evidence>
<evidence type="ECO:0000256" key="1">
    <source>
        <dbReference type="ARBA" id="ARBA00022723"/>
    </source>
</evidence>
<dbReference type="PANTHER" id="PTHR10000:SF8">
    <property type="entry name" value="HAD SUPERFAMILY HYDROLASE-LIKE, TYPE 3"/>
    <property type="match status" value="1"/>
</dbReference>
<evidence type="ECO:0000256" key="2">
    <source>
        <dbReference type="ARBA" id="ARBA00022801"/>
    </source>
</evidence>
<dbReference type="RefSeq" id="WP_285763510.1">
    <property type="nucleotide sequence ID" value="NZ_BSYJ01000002.1"/>
</dbReference>
<dbReference type="InterPro" id="IPR036412">
    <property type="entry name" value="HAD-like_sf"/>
</dbReference>
<name>A0ABQ6LXQ0_9GAMM</name>
<keyword evidence="6" id="KW-1185">Reference proteome</keyword>
<sequence length="315" mass="34548">MQHSPEPASELAQELAGPQRLVFTDLDGSLLDHHTYQHDAARDALKALQQRHIPVIPVTSKTRPEVEKLARTLPFSGPMIVENGAAVLIPQSLVQACPSGAEKSGAFWLRAFCAPRQHWVDMVQQLGSEFRDEFFGLAGADATTVAEITGLAPADALLANTRAYSEPLLWQSSAARRDLFIQRISSLDGRAQIGGRLVSVSGDADKGKAIAWLRDIIATETGRPVLDLALGDGENDVPMLEVTSSAVAIRSPNHKFPRLRRTDGLYFSKRCGPEGWAEGVFRWLEMTDHTDANTPKTDNNQTKDEALWETSTRTE</sequence>
<accession>A0ABQ6LXQ0</accession>
<keyword evidence="1" id="KW-0479">Metal-binding</keyword>
<proteinExistence type="predicted"/>